<reference evidence="2" key="1">
    <citation type="submission" date="2018-02" db="EMBL/GenBank/DDBJ databases">
        <title>Rhizophora mucronata_Transcriptome.</title>
        <authorList>
            <person name="Meera S.P."/>
            <person name="Sreeshan A."/>
            <person name="Augustine A."/>
        </authorList>
    </citation>
    <scope>NUCLEOTIDE SEQUENCE</scope>
    <source>
        <tissue evidence="2">Leaf</tissue>
    </source>
</reference>
<dbReference type="EMBL" id="GGEC01053294">
    <property type="protein sequence ID" value="MBX33778.1"/>
    <property type="molecule type" value="Transcribed_RNA"/>
</dbReference>
<accession>A0A2P2MU85</accession>
<organism evidence="2">
    <name type="scientific">Rhizophora mucronata</name>
    <name type="common">Asiatic mangrove</name>
    <dbReference type="NCBI Taxonomy" id="61149"/>
    <lineage>
        <taxon>Eukaryota</taxon>
        <taxon>Viridiplantae</taxon>
        <taxon>Streptophyta</taxon>
        <taxon>Embryophyta</taxon>
        <taxon>Tracheophyta</taxon>
        <taxon>Spermatophyta</taxon>
        <taxon>Magnoliopsida</taxon>
        <taxon>eudicotyledons</taxon>
        <taxon>Gunneridae</taxon>
        <taxon>Pentapetalae</taxon>
        <taxon>rosids</taxon>
        <taxon>fabids</taxon>
        <taxon>Malpighiales</taxon>
        <taxon>Rhizophoraceae</taxon>
        <taxon>Rhizophora</taxon>
    </lineage>
</organism>
<evidence type="ECO:0000313" key="2">
    <source>
        <dbReference type="EMBL" id="MBX33778.1"/>
    </source>
</evidence>
<sequence>MTYNLCSSSYSLYQRLCNSCSSWADAKPPRNFNSLKLNCVSPQSRTASLQITHCSIQEATRNANLEYPDAKTASSSSSSKSSYIWVNPNSPRASQLKKRSYDSRYASLVKSAEALDSCNVNKDDVFGVLNGLGDDLFEQDAVVIEFA</sequence>
<evidence type="ECO:0000256" key="1">
    <source>
        <dbReference type="SAM" id="MobiDB-lite"/>
    </source>
</evidence>
<protein>
    <submittedName>
        <fullName evidence="2">Pentatricopeptide repeat-containing protein At4g16390ic</fullName>
    </submittedName>
</protein>
<name>A0A2P2MU85_RHIMU</name>
<dbReference type="AlphaFoldDB" id="A0A2P2MU85"/>
<feature type="region of interest" description="Disordered" evidence="1">
    <location>
        <begin position="67"/>
        <end position="88"/>
    </location>
</feature>
<proteinExistence type="predicted"/>